<gene>
    <name evidence="1" type="ORF">SAMN00790413_03439</name>
</gene>
<dbReference type="RefSeq" id="WP_139806696.1">
    <property type="nucleotide sequence ID" value="NZ_FWWU01000008.1"/>
</dbReference>
<accession>A0A1W1UWK3</accession>
<name>A0A1W1UWK3_9DEIO</name>
<evidence type="ECO:0000313" key="2">
    <source>
        <dbReference type="Proteomes" id="UP000192582"/>
    </source>
</evidence>
<reference evidence="1 2" key="1">
    <citation type="submission" date="2017-04" db="EMBL/GenBank/DDBJ databases">
        <authorList>
            <person name="Afonso C.L."/>
            <person name="Miller P.J."/>
            <person name="Scott M.A."/>
            <person name="Spackman E."/>
            <person name="Goraichik I."/>
            <person name="Dimitrov K.M."/>
            <person name="Suarez D.L."/>
            <person name="Swayne D.E."/>
        </authorList>
    </citation>
    <scope>NUCLEOTIDE SEQUENCE [LARGE SCALE GENOMIC DNA]</scope>
    <source>
        <strain evidence="1 2">KR-140</strain>
    </source>
</reference>
<protein>
    <recommendedName>
        <fullName evidence="3">Bacterial Pleckstrin homology domain-containing protein</fullName>
    </recommendedName>
</protein>
<dbReference type="STRING" id="695939.SAMN00790413_03439"/>
<dbReference type="OrthoDB" id="530515at2"/>
<evidence type="ECO:0000313" key="1">
    <source>
        <dbReference type="EMBL" id="SMB85545.1"/>
    </source>
</evidence>
<organism evidence="1 2">
    <name type="scientific">Deinococcus hopiensis KR-140</name>
    <dbReference type="NCBI Taxonomy" id="695939"/>
    <lineage>
        <taxon>Bacteria</taxon>
        <taxon>Thermotogati</taxon>
        <taxon>Deinococcota</taxon>
        <taxon>Deinococci</taxon>
        <taxon>Deinococcales</taxon>
        <taxon>Deinococcaceae</taxon>
        <taxon>Deinococcus</taxon>
    </lineage>
</organism>
<dbReference type="Proteomes" id="UP000192582">
    <property type="component" value="Unassembled WGS sequence"/>
</dbReference>
<keyword evidence="2" id="KW-1185">Reference proteome</keyword>
<proteinExistence type="predicted"/>
<dbReference type="AlphaFoldDB" id="A0A1W1UWK3"/>
<sequence>MITLTFGPNTLILDVMGLDRLWSLKSHLELPLSHIQQVRVEEQAAIPWKEGLRAPGTHLPGVLAAGTFYTHGRKVFADIREGQPALVLELHHESYDQLIFQTDDLQADLLRIREALPS</sequence>
<dbReference type="EMBL" id="FWWU01000008">
    <property type="protein sequence ID" value="SMB85545.1"/>
    <property type="molecule type" value="Genomic_DNA"/>
</dbReference>
<evidence type="ECO:0008006" key="3">
    <source>
        <dbReference type="Google" id="ProtNLM"/>
    </source>
</evidence>